<name>A0A0B1SEG9_OESDE</name>
<dbReference type="OrthoDB" id="10504831at2759"/>
<protein>
    <submittedName>
        <fullName evidence="1">Uncharacterized protein</fullName>
    </submittedName>
</protein>
<keyword evidence="2" id="KW-1185">Reference proteome</keyword>
<sequence length="159" mass="18207">MTESSREEGSVCVREAEGVQEARPVLLHIKVQTFRENQDHQYEELRVRVEDAYRGEGYEQKRSIISRCKMIECVLYHHAYNPFRAVNANRTKVSMAQVPSYLANLWDGTTFLHLLRNGLHVYFSETVIEKACRNGLTVLVADGVHSKAPNGPRRGAQLY</sequence>
<accession>A0A0B1SEG9</accession>
<evidence type="ECO:0000313" key="1">
    <source>
        <dbReference type="EMBL" id="KHJ81942.1"/>
    </source>
</evidence>
<proteinExistence type="predicted"/>
<dbReference type="Proteomes" id="UP000053660">
    <property type="component" value="Unassembled WGS sequence"/>
</dbReference>
<feature type="non-terminal residue" evidence="1">
    <location>
        <position position="159"/>
    </location>
</feature>
<gene>
    <name evidence="1" type="ORF">OESDEN_18368</name>
</gene>
<dbReference type="EMBL" id="KN583877">
    <property type="protein sequence ID" value="KHJ81942.1"/>
    <property type="molecule type" value="Genomic_DNA"/>
</dbReference>
<dbReference type="AlphaFoldDB" id="A0A0B1SEG9"/>
<reference evidence="1 2" key="1">
    <citation type="submission" date="2014-03" db="EMBL/GenBank/DDBJ databases">
        <title>Draft genome of the hookworm Oesophagostomum dentatum.</title>
        <authorList>
            <person name="Mitreva M."/>
        </authorList>
    </citation>
    <scope>NUCLEOTIDE SEQUENCE [LARGE SCALE GENOMIC DNA]</scope>
    <source>
        <strain evidence="1 2">OD-Hann</strain>
    </source>
</reference>
<evidence type="ECO:0000313" key="2">
    <source>
        <dbReference type="Proteomes" id="UP000053660"/>
    </source>
</evidence>
<organism evidence="1 2">
    <name type="scientific">Oesophagostomum dentatum</name>
    <name type="common">Nodular worm</name>
    <dbReference type="NCBI Taxonomy" id="61180"/>
    <lineage>
        <taxon>Eukaryota</taxon>
        <taxon>Metazoa</taxon>
        <taxon>Ecdysozoa</taxon>
        <taxon>Nematoda</taxon>
        <taxon>Chromadorea</taxon>
        <taxon>Rhabditida</taxon>
        <taxon>Rhabditina</taxon>
        <taxon>Rhabditomorpha</taxon>
        <taxon>Strongyloidea</taxon>
        <taxon>Strongylidae</taxon>
        <taxon>Oesophagostomum</taxon>
    </lineage>
</organism>